<evidence type="ECO:0000313" key="4">
    <source>
        <dbReference type="EMBL" id="PPV11938.1"/>
    </source>
</evidence>
<keyword evidence="1" id="KW-0880">Kelch repeat</keyword>
<dbReference type="OrthoDB" id="198899at2"/>
<evidence type="ECO:0000256" key="2">
    <source>
        <dbReference type="ARBA" id="ARBA00022737"/>
    </source>
</evidence>
<dbReference type="InterPro" id="IPR015915">
    <property type="entry name" value="Kelch-typ_b-propeller"/>
</dbReference>
<evidence type="ECO:0000313" key="5">
    <source>
        <dbReference type="EMBL" id="QMW89935.1"/>
    </source>
</evidence>
<dbReference type="AlphaFoldDB" id="A0A2S7F4V9"/>
<reference evidence="4 6" key="1">
    <citation type="submission" date="2016-01" db="EMBL/GenBank/DDBJ databases">
        <title>Characterization of the Clostridium difficile lineages that are prevalent in Hong Kong and China.</title>
        <authorList>
            <person name="Kwok J.S.-L."/>
            <person name="Lam W.-Y."/>
            <person name="Ip M."/>
            <person name="Chan T.-F."/>
            <person name="Hawkey P.M."/>
            <person name="Tsui S.K.-W."/>
        </authorList>
    </citation>
    <scope>NUCLEOTIDE SEQUENCE [LARGE SCALE GENOMIC DNA]</scope>
    <source>
        <strain evidence="4 6">300064</strain>
    </source>
</reference>
<dbReference type="Gene3D" id="2.120.10.80">
    <property type="entry name" value="Kelch-type beta propeller"/>
    <property type="match status" value="1"/>
</dbReference>
<evidence type="ECO:0000256" key="3">
    <source>
        <dbReference type="SAM" id="SignalP"/>
    </source>
</evidence>
<sequence length="382" mass="41565">MKKILSLLIASSIIAVGITSSSLQASASMKNVTRITWEHAGDLEAQNGFDKNIGVAGVLSGILDNKYVVVGGGANFPYDTVLNGGQKKTYSDLYLLEKNNGKLVVKEHTNLPNEIAYGSSVTTNKGIYYIGGSTNKDAANDITLITLDESNKLKYEKVGDLPFTLSNGIAAEYNGKLYIGLGSQNGKDSTKLYEYDLKTNEIKELASLTEKSSMNQCVAQILNGNLYVFSGGGSIANTDGYKYDISSNTWSKVSNVKLGDKEISLYGANSVKLNEDEMLVIGGFDKAVYDNAVYNLGSLKGDELAKFRQNYFGADPYEFNWNKEILVYNCKSDSWTSLGQVPFDAPCGEGLVLLDENIFSINGEIKPGIRTNRMYSGNLLNK</sequence>
<evidence type="ECO:0000256" key="1">
    <source>
        <dbReference type="ARBA" id="ARBA00022441"/>
    </source>
</evidence>
<name>A0A2S7F4V9_CLOBU</name>
<dbReference type="Pfam" id="PF24996">
    <property type="entry name" value="NANM"/>
    <property type="match status" value="2"/>
</dbReference>
<dbReference type="InterPro" id="IPR019937">
    <property type="entry name" value="Cycl-permuted_mutarotase"/>
</dbReference>
<dbReference type="Proteomes" id="UP000238081">
    <property type="component" value="Unassembled WGS sequence"/>
</dbReference>
<evidence type="ECO:0000313" key="7">
    <source>
        <dbReference type="Proteomes" id="UP000515243"/>
    </source>
</evidence>
<feature type="signal peptide" evidence="3">
    <location>
        <begin position="1"/>
        <end position="27"/>
    </location>
</feature>
<protein>
    <submittedName>
        <fullName evidence="4">3',5'-cyclic-nucleotide phosphodiesterase</fullName>
    </submittedName>
    <submittedName>
        <fullName evidence="5">Cyclically-permuted mutarotase family protein</fullName>
    </submittedName>
</protein>
<gene>
    <name evidence="4" type="ORF">AWN73_06435</name>
    <name evidence="5" type="ORF">FF104_02925</name>
</gene>
<proteinExistence type="predicted"/>
<dbReference type="EMBL" id="LRDH01000173">
    <property type="protein sequence ID" value="PPV11938.1"/>
    <property type="molecule type" value="Genomic_DNA"/>
</dbReference>
<reference evidence="5 7" key="2">
    <citation type="submission" date="2019-05" db="EMBL/GenBank/DDBJ databases">
        <authorList>
            <person name="Schori C."/>
            <person name="Ahrens C."/>
        </authorList>
    </citation>
    <scope>NUCLEOTIDE SEQUENCE [LARGE SCALE GENOMIC DNA]</scope>
    <source>
        <strain evidence="5 7">DSM 10702</strain>
    </source>
</reference>
<dbReference type="InterPro" id="IPR056734">
    <property type="entry name" value="NANM"/>
</dbReference>
<dbReference type="NCBIfam" id="TIGR03548">
    <property type="entry name" value="mutarot_permut"/>
    <property type="match status" value="1"/>
</dbReference>
<dbReference type="GeneID" id="92943076"/>
<evidence type="ECO:0000313" key="6">
    <source>
        <dbReference type="Proteomes" id="UP000238081"/>
    </source>
</evidence>
<dbReference type="PANTHER" id="PTHR24412">
    <property type="entry name" value="KELCH PROTEIN"/>
    <property type="match status" value="1"/>
</dbReference>
<dbReference type="KEGG" id="cbut:ATN24_15385"/>
<keyword evidence="3" id="KW-0732">Signal</keyword>
<keyword evidence="2" id="KW-0677">Repeat</keyword>
<dbReference type="RefSeq" id="WP_002579170.1">
    <property type="nucleotide sequence ID" value="NZ_AP019716.1"/>
</dbReference>
<organism evidence="4 6">
    <name type="scientific">Clostridium butyricum</name>
    <dbReference type="NCBI Taxonomy" id="1492"/>
    <lineage>
        <taxon>Bacteria</taxon>
        <taxon>Bacillati</taxon>
        <taxon>Bacillota</taxon>
        <taxon>Clostridia</taxon>
        <taxon>Eubacteriales</taxon>
        <taxon>Clostridiaceae</taxon>
        <taxon>Clostridium</taxon>
    </lineage>
</organism>
<dbReference type="EMBL" id="CP040626">
    <property type="protein sequence ID" value="QMW89935.1"/>
    <property type="molecule type" value="Genomic_DNA"/>
</dbReference>
<dbReference type="PANTHER" id="PTHR24412:SF491">
    <property type="entry name" value="KELCH REPEAT AND BTB DOMAIN-CONTAINING PROTEIN 12"/>
    <property type="match status" value="1"/>
</dbReference>
<dbReference type="Proteomes" id="UP000515243">
    <property type="component" value="Chromosome 1"/>
</dbReference>
<feature type="chain" id="PRO_5042351747" evidence="3">
    <location>
        <begin position="28"/>
        <end position="382"/>
    </location>
</feature>
<accession>A0A2S7F4V9</accession>
<dbReference type="SUPFAM" id="SSF117281">
    <property type="entry name" value="Kelch motif"/>
    <property type="match status" value="1"/>
</dbReference>